<dbReference type="EMBL" id="JBFMKM010000016">
    <property type="protein sequence ID" value="KAL1297183.1"/>
    <property type="molecule type" value="Genomic_DNA"/>
</dbReference>
<dbReference type="InterPro" id="IPR013083">
    <property type="entry name" value="Znf_RING/FYVE/PHD"/>
</dbReference>
<accession>A0ABR3P3C9</accession>
<evidence type="ECO:0000256" key="1">
    <source>
        <dbReference type="SAM" id="MobiDB-lite"/>
    </source>
</evidence>
<evidence type="ECO:0000313" key="3">
    <source>
        <dbReference type="Proteomes" id="UP001562354"/>
    </source>
</evidence>
<reference evidence="2 3" key="1">
    <citation type="submission" date="2024-07" db="EMBL/GenBank/DDBJ databases">
        <title>Draft sequence of the Neodothiora populina.</title>
        <authorList>
            <person name="Drown D.D."/>
            <person name="Schuette U.S."/>
            <person name="Buechlein A.B."/>
            <person name="Rusch D.R."/>
            <person name="Winton L.W."/>
            <person name="Adams G.A."/>
        </authorList>
    </citation>
    <scope>NUCLEOTIDE SEQUENCE [LARGE SCALE GENOMIC DNA]</scope>
    <source>
        <strain evidence="2 3">CPC 39397</strain>
    </source>
</reference>
<organism evidence="2 3">
    <name type="scientific">Neodothiora populina</name>
    <dbReference type="NCBI Taxonomy" id="2781224"/>
    <lineage>
        <taxon>Eukaryota</taxon>
        <taxon>Fungi</taxon>
        <taxon>Dikarya</taxon>
        <taxon>Ascomycota</taxon>
        <taxon>Pezizomycotina</taxon>
        <taxon>Dothideomycetes</taxon>
        <taxon>Dothideomycetidae</taxon>
        <taxon>Dothideales</taxon>
        <taxon>Dothioraceae</taxon>
        <taxon>Neodothiora</taxon>
    </lineage>
</organism>
<keyword evidence="3" id="KW-1185">Reference proteome</keyword>
<feature type="region of interest" description="Disordered" evidence="1">
    <location>
        <begin position="307"/>
        <end position="397"/>
    </location>
</feature>
<feature type="region of interest" description="Disordered" evidence="1">
    <location>
        <begin position="1"/>
        <end position="22"/>
    </location>
</feature>
<dbReference type="GeneID" id="95978456"/>
<evidence type="ECO:0000313" key="2">
    <source>
        <dbReference type="EMBL" id="KAL1297183.1"/>
    </source>
</evidence>
<dbReference type="Gene3D" id="3.30.40.10">
    <property type="entry name" value="Zinc/RING finger domain, C3HC4 (zinc finger)"/>
    <property type="match status" value="1"/>
</dbReference>
<dbReference type="Proteomes" id="UP001562354">
    <property type="component" value="Unassembled WGS sequence"/>
</dbReference>
<comment type="caution">
    <text evidence="2">The sequence shown here is derived from an EMBL/GenBank/DDBJ whole genome shotgun (WGS) entry which is preliminary data.</text>
</comment>
<gene>
    <name evidence="2" type="ORF">AAFC00_004756</name>
</gene>
<protein>
    <recommendedName>
        <fullName evidence="4">Zinc finger PHD-type domain-containing protein</fullName>
    </recommendedName>
</protein>
<feature type="compositionally biased region" description="Low complexity" evidence="1">
    <location>
        <begin position="312"/>
        <end position="328"/>
    </location>
</feature>
<sequence>MDLDLPLHGLPSKSSTELPQAHSRLDLDERTIQHLQCTTTLEEVGQGESQSISQALDDMRMRDDLRRIHEPEHLPQYLVPTQLAFGFSQEDAIGVRAVERPKSPSEERQGRDDDVHCACGLEGVEGLTITCGTCDREQHPQCYGYLGVDDPRLQSEHTCYECLLGDSQPEVYDEVVRLADMRQLIHITLVEKILDEETLKAHLVAFGIEPKYAEAMLQRATEEGYIIITRASQRHSQSQDSRRLRVVALDRRNGLDDKFLKLFNPSLRVETYVGYYAHTFETATPVTLSECAASRYPALILSKRRCGKESTGRSSGSSASRLNSSAGSENLSERGPRDVSESECARKRQHPHDGSGSWDAATGSSADVVVVSSKRARSDDASGTALRRTPPRMSKHKAATAIMAINASSTPTPGRETDA</sequence>
<dbReference type="RefSeq" id="XP_069196865.1">
    <property type="nucleotide sequence ID" value="XM_069348576.1"/>
</dbReference>
<dbReference type="SUPFAM" id="SSF57903">
    <property type="entry name" value="FYVE/PHD zinc finger"/>
    <property type="match status" value="1"/>
</dbReference>
<evidence type="ECO:0008006" key="4">
    <source>
        <dbReference type="Google" id="ProtNLM"/>
    </source>
</evidence>
<name>A0ABR3P3C9_9PEZI</name>
<proteinExistence type="predicted"/>
<feature type="compositionally biased region" description="Basic and acidic residues" evidence="1">
    <location>
        <begin position="331"/>
        <end position="346"/>
    </location>
</feature>
<dbReference type="InterPro" id="IPR011011">
    <property type="entry name" value="Znf_FYVE_PHD"/>
</dbReference>